<protein>
    <submittedName>
        <fullName evidence="4">Macrolide export protein MacA</fullName>
    </submittedName>
</protein>
<feature type="coiled-coil region" evidence="3">
    <location>
        <begin position="101"/>
        <end position="128"/>
    </location>
</feature>
<evidence type="ECO:0000256" key="1">
    <source>
        <dbReference type="ARBA" id="ARBA00004196"/>
    </source>
</evidence>
<reference evidence="5" key="1">
    <citation type="submission" date="2016-07" db="EMBL/GenBank/DDBJ databases">
        <authorList>
            <person name="Florea S."/>
            <person name="Webb J.S."/>
            <person name="Jaromczyk J."/>
            <person name="Schardl C.L."/>
        </authorList>
    </citation>
    <scope>NUCLEOTIDE SEQUENCE [LARGE SCALE GENOMIC DNA]</scope>
    <source>
        <strain evidence="5">CDC-D5610</strain>
    </source>
</reference>
<dbReference type="Gene3D" id="2.40.30.170">
    <property type="match status" value="1"/>
</dbReference>
<dbReference type="PANTHER" id="PTHR32347:SF23">
    <property type="entry name" value="BLL5650 PROTEIN"/>
    <property type="match status" value="1"/>
</dbReference>
<organism evidence="4 5">
    <name type="scientific">Legionella clemsonensis</name>
    <dbReference type="NCBI Taxonomy" id="1867846"/>
    <lineage>
        <taxon>Bacteria</taxon>
        <taxon>Pseudomonadati</taxon>
        <taxon>Pseudomonadota</taxon>
        <taxon>Gammaproteobacteria</taxon>
        <taxon>Legionellales</taxon>
        <taxon>Legionellaceae</taxon>
        <taxon>Legionella</taxon>
    </lineage>
</organism>
<comment type="subcellular location">
    <subcellularLocation>
        <location evidence="1">Cell envelope</location>
    </subcellularLocation>
</comment>
<dbReference type="EMBL" id="CP016397">
    <property type="protein sequence ID" value="ASQ47112.1"/>
    <property type="molecule type" value="Genomic_DNA"/>
</dbReference>
<dbReference type="SUPFAM" id="SSF111369">
    <property type="entry name" value="HlyD-like secretion proteins"/>
    <property type="match status" value="2"/>
</dbReference>
<evidence type="ECO:0000313" key="4">
    <source>
        <dbReference type="EMBL" id="ASQ47112.1"/>
    </source>
</evidence>
<evidence type="ECO:0000256" key="3">
    <source>
        <dbReference type="SAM" id="Coils"/>
    </source>
</evidence>
<dbReference type="OrthoDB" id="8558741at2"/>
<dbReference type="GO" id="GO:0030313">
    <property type="term" value="C:cell envelope"/>
    <property type="evidence" value="ECO:0007669"/>
    <property type="project" value="UniProtKB-SubCell"/>
</dbReference>
<keyword evidence="5" id="KW-1185">Reference proteome</keyword>
<accession>A0A222P5K4</accession>
<sequence>MKQGFLRFFPCILILLVGCGQSSQHRYQGYIEGENVYLASPNAGILKQLFVHRGDRVRKGQLLFQLDENPQALEVKQREADLIQAQKTLTDLEQPRRIPEIEAIKAQIEQTDARLKLAEIRVRRMEALYAKQAIDKDSVDAAIAHYQEQQQLKAQYESNLQLARLGSRNEQIKAQQAQVISLEARLKEAQWQLAQKRRYAPADGYIFDIYYRVGEFVGSQQAVLSLLPPENVRVQFFVPVEDLPQFKRGQKIKFLCFGCSQLSTAIIDYISPEAEFIPPLVFSRENKNKLVFRIKARIEQPDKFKPGEPVTVILP</sequence>
<dbReference type="RefSeq" id="WP_094091888.1">
    <property type="nucleotide sequence ID" value="NZ_CP016397.1"/>
</dbReference>
<dbReference type="KEGG" id="lcd:clem_12890"/>
<dbReference type="InterPro" id="IPR050465">
    <property type="entry name" value="UPF0194_transport"/>
</dbReference>
<dbReference type="Gene3D" id="1.10.287.470">
    <property type="entry name" value="Helix hairpin bin"/>
    <property type="match status" value="1"/>
</dbReference>
<dbReference type="AlphaFoldDB" id="A0A222P5K4"/>
<evidence type="ECO:0000313" key="5">
    <source>
        <dbReference type="Proteomes" id="UP000201728"/>
    </source>
</evidence>
<dbReference type="Gene3D" id="2.40.50.100">
    <property type="match status" value="1"/>
</dbReference>
<proteinExistence type="predicted"/>
<dbReference type="Proteomes" id="UP000201728">
    <property type="component" value="Chromosome"/>
</dbReference>
<dbReference type="PANTHER" id="PTHR32347">
    <property type="entry name" value="EFFLUX SYSTEM COMPONENT YKNX-RELATED"/>
    <property type="match status" value="1"/>
</dbReference>
<gene>
    <name evidence="4" type="primary">macA_2</name>
    <name evidence="4" type="ORF">clem_12890</name>
</gene>
<dbReference type="PROSITE" id="PS51257">
    <property type="entry name" value="PROKAR_LIPOPROTEIN"/>
    <property type="match status" value="1"/>
</dbReference>
<name>A0A222P5K4_9GAMM</name>
<evidence type="ECO:0000256" key="2">
    <source>
        <dbReference type="ARBA" id="ARBA00023054"/>
    </source>
</evidence>
<keyword evidence="2 3" id="KW-0175">Coiled coil</keyword>